<organism>
    <name type="scientific">Branchiostoma floridae</name>
    <name type="common">Florida lancelet</name>
    <name type="synonym">Amphioxus</name>
    <dbReference type="NCBI Taxonomy" id="7739"/>
    <lineage>
        <taxon>Eukaryota</taxon>
        <taxon>Metazoa</taxon>
        <taxon>Chordata</taxon>
        <taxon>Cephalochordata</taxon>
        <taxon>Leptocardii</taxon>
        <taxon>Amphioxiformes</taxon>
        <taxon>Branchiostomatidae</taxon>
        <taxon>Branchiostoma</taxon>
    </lineage>
</organism>
<sequence length="132" mass="14298">MSADVSELTRIPPMSADMVRTSNGAEPYICLELTEDFVDSISVHSSDEAAPYMCSEPNPTSARSRTLHLLGAEPYICSELNPTSARTLLTLYPSIPVTEPNPASARSRTPHLLGAEPYICSDLTADLLTPFQ</sequence>
<dbReference type="InParanoid" id="C3YA76"/>
<dbReference type="AlphaFoldDB" id="C3YA76"/>
<evidence type="ECO:0000313" key="1">
    <source>
        <dbReference type="EMBL" id="EEN62624.1"/>
    </source>
</evidence>
<dbReference type="EMBL" id="GG666494">
    <property type="protein sequence ID" value="EEN62624.1"/>
    <property type="molecule type" value="Genomic_DNA"/>
</dbReference>
<gene>
    <name evidence="1" type="ORF">BRAFLDRAFT_72638</name>
</gene>
<proteinExistence type="predicted"/>
<reference evidence="1" key="1">
    <citation type="journal article" date="2008" name="Nature">
        <title>The amphioxus genome and the evolution of the chordate karyotype.</title>
        <authorList>
            <consortium name="US DOE Joint Genome Institute (JGI-PGF)"/>
            <person name="Putnam N.H."/>
            <person name="Butts T."/>
            <person name="Ferrier D.E.K."/>
            <person name="Furlong R.F."/>
            <person name="Hellsten U."/>
            <person name="Kawashima T."/>
            <person name="Robinson-Rechavi M."/>
            <person name="Shoguchi E."/>
            <person name="Terry A."/>
            <person name="Yu J.-K."/>
            <person name="Benito-Gutierrez E.L."/>
            <person name="Dubchak I."/>
            <person name="Garcia-Fernandez J."/>
            <person name="Gibson-Brown J.J."/>
            <person name="Grigoriev I.V."/>
            <person name="Horton A.C."/>
            <person name="de Jong P.J."/>
            <person name="Jurka J."/>
            <person name="Kapitonov V.V."/>
            <person name="Kohara Y."/>
            <person name="Kuroki Y."/>
            <person name="Lindquist E."/>
            <person name="Lucas S."/>
            <person name="Osoegawa K."/>
            <person name="Pennacchio L.A."/>
            <person name="Salamov A.A."/>
            <person name="Satou Y."/>
            <person name="Sauka-Spengler T."/>
            <person name="Schmutz J."/>
            <person name="Shin-I T."/>
            <person name="Toyoda A."/>
            <person name="Bronner-Fraser M."/>
            <person name="Fujiyama A."/>
            <person name="Holland L.Z."/>
            <person name="Holland P.W.H."/>
            <person name="Satoh N."/>
            <person name="Rokhsar D.S."/>
        </authorList>
    </citation>
    <scope>NUCLEOTIDE SEQUENCE [LARGE SCALE GENOMIC DNA]</scope>
    <source>
        <strain evidence="1">S238N-H82</strain>
        <tissue evidence="1">Testes</tissue>
    </source>
</reference>
<protein>
    <submittedName>
        <fullName evidence="1">Uncharacterized protein</fullName>
    </submittedName>
</protein>
<accession>C3YA76</accession>
<name>C3YA76_BRAFL</name>